<keyword evidence="2" id="KW-1185">Reference proteome</keyword>
<organism evidence="1 2">
    <name type="scientific">Helianthus annuus</name>
    <name type="common">Common sunflower</name>
    <dbReference type="NCBI Taxonomy" id="4232"/>
    <lineage>
        <taxon>Eukaryota</taxon>
        <taxon>Viridiplantae</taxon>
        <taxon>Streptophyta</taxon>
        <taxon>Embryophyta</taxon>
        <taxon>Tracheophyta</taxon>
        <taxon>Spermatophyta</taxon>
        <taxon>Magnoliopsida</taxon>
        <taxon>eudicotyledons</taxon>
        <taxon>Gunneridae</taxon>
        <taxon>Pentapetalae</taxon>
        <taxon>asterids</taxon>
        <taxon>campanulids</taxon>
        <taxon>Asterales</taxon>
        <taxon>Asteraceae</taxon>
        <taxon>Asteroideae</taxon>
        <taxon>Heliantheae alliance</taxon>
        <taxon>Heliantheae</taxon>
        <taxon>Helianthus</taxon>
    </lineage>
</organism>
<name>A0A251U2I3_HELAN</name>
<dbReference type="STRING" id="4232.A0A251U2I3"/>
<evidence type="ECO:0000313" key="1">
    <source>
        <dbReference type="EMBL" id="OTG17570.1"/>
    </source>
</evidence>
<dbReference type="InParanoid" id="A0A251U2I3"/>
<dbReference type="EMBL" id="CM007897">
    <property type="protein sequence ID" value="OTG17570.1"/>
    <property type="molecule type" value="Genomic_DNA"/>
</dbReference>
<proteinExistence type="predicted"/>
<gene>
    <name evidence="1" type="ORF">HannXRQ_Chr08g0213611</name>
</gene>
<accession>A0A251U2I3</accession>
<reference evidence="2" key="1">
    <citation type="journal article" date="2017" name="Nature">
        <title>The sunflower genome provides insights into oil metabolism, flowering and Asterid evolution.</title>
        <authorList>
            <person name="Badouin H."/>
            <person name="Gouzy J."/>
            <person name="Grassa C.J."/>
            <person name="Murat F."/>
            <person name="Staton S.E."/>
            <person name="Cottret L."/>
            <person name="Lelandais-Briere C."/>
            <person name="Owens G.L."/>
            <person name="Carrere S."/>
            <person name="Mayjonade B."/>
            <person name="Legrand L."/>
            <person name="Gill N."/>
            <person name="Kane N.C."/>
            <person name="Bowers J.E."/>
            <person name="Hubner S."/>
            <person name="Bellec A."/>
            <person name="Berard A."/>
            <person name="Berges H."/>
            <person name="Blanchet N."/>
            <person name="Boniface M.C."/>
            <person name="Brunel D."/>
            <person name="Catrice O."/>
            <person name="Chaidir N."/>
            <person name="Claudel C."/>
            <person name="Donnadieu C."/>
            <person name="Faraut T."/>
            <person name="Fievet G."/>
            <person name="Helmstetter N."/>
            <person name="King M."/>
            <person name="Knapp S.J."/>
            <person name="Lai Z."/>
            <person name="Le Paslier M.C."/>
            <person name="Lippi Y."/>
            <person name="Lorenzon L."/>
            <person name="Mandel J.R."/>
            <person name="Marage G."/>
            <person name="Marchand G."/>
            <person name="Marquand E."/>
            <person name="Bret-Mestries E."/>
            <person name="Morien E."/>
            <person name="Nambeesan S."/>
            <person name="Nguyen T."/>
            <person name="Pegot-Espagnet P."/>
            <person name="Pouilly N."/>
            <person name="Raftis F."/>
            <person name="Sallet E."/>
            <person name="Schiex T."/>
            <person name="Thomas J."/>
            <person name="Vandecasteele C."/>
            <person name="Vares D."/>
            <person name="Vear F."/>
            <person name="Vautrin S."/>
            <person name="Crespi M."/>
            <person name="Mangin B."/>
            <person name="Burke J.M."/>
            <person name="Salse J."/>
            <person name="Munos S."/>
            <person name="Vincourt P."/>
            <person name="Rieseberg L.H."/>
            <person name="Langlade N.B."/>
        </authorList>
    </citation>
    <scope>NUCLEOTIDE SEQUENCE [LARGE SCALE GENOMIC DNA]</scope>
    <source>
        <strain evidence="2">cv. SF193</strain>
    </source>
</reference>
<evidence type="ECO:0000313" key="2">
    <source>
        <dbReference type="Proteomes" id="UP000215914"/>
    </source>
</evidence>
<dbReference type="AlphaFoldDB" id="A0A251U2I3"/>
<protein>
    <submittedName>
        <fullName evidence="1">Uncharacterized protein</fullName>
    </submittedName>
</protein>
<dbReference type="Proteomes" id="UP000215914">
    <property type="component" value="Chromosome 8"/>
</dbReference>
<sequence length="162" mass="19036">MKSSKRKRVQSRNKAIEQFVISFSDGYVLRACNLRTIQKTSENNWCPPITKWILAYRSRKGKLLCLLTPVLQKKEVVSLKAVFLSTKIEITYTSDYFQELYDLAVEFIRRGCELVDHQVLHWVVPKLYYTHCIVDSLEIITHLVKFNGTCFHIFILLLIIYC</sequence>